<dbReference type="EMBL" id="CAJOBB010000429">
    <property type="protein sequence ID" value="CAF3677746.1"/>
    <property type="molecule type" value="Genomic_DNA"/>
</dbReference>
<dbReference type="Proteomes" id="UP000663868">
    <property type="component" value="Unassembled WGS sequence"/>
</dbReference>
<name>A0A814S652_9BILA</name>
<dbReference type="EMBL" id="CAJNOE010000314">
    <property type="protein sequence ID" value="CAF1141861.1"/>
    <property type="molecule type" value="Genomic_DNA"/>
</dbReference>
<evidence type="ECO:0000256" key="2">
    <source>
        <dbReference type="SAM" id="Phobius"/>
    </source>
</evidence>
<evidence type="ECO:0000313" key="5">
    <source>
        <dbReference type="Proteomes" id="UP000663860"/>
    </source>
</evidence>
<evidence type="ECO:0000256" key="1">
    <source>
        <dbReference type="SAM" id="MobiDB-lite"/>
    </source>
</evidence>
<keyword evidence="2" id="KW-0812">Transmembrane</keyword>
<gene>
    <name evidence="3" type="ORF">IZO911_LOCUS25272</name>
    <name evidence="4" type="ORF">KXQ929_LOCUS9446</name>
</gene>
<reference evidence="3" key="1">
    <citation type="submission" date="2021-02" db="EMBL/GenBank/DDBJ databases">
        <authorList>
            <person name="Nowell W R."/>
        </authorList>
    </citation>
    <scope>NUCLEOTIDE SEQUENCE</scope>
</reference>
<evidence type="ECO:0000313" key="3">
    <source>
        <dbReference type="EMBL" id="CAF1141861.1"/>
    </source>
</evidence>
<feature type="transmembrane region" description="Helical" evidence="2">
    <location>
        <begin position="221"/>
        <end position="243"/>
    </location>
</feature>
<feature type="transmembrane region" description="Helical" evidence="2">
    <location>
        <begin position="170"/>
        <end position="193"/>
    </location>
</feature>
<accession>A0A814S652</accession>
<keyword evidence="2" id="KW-1133">Transmembrane helix</keyword>
<protein>
    <submittedName>
        <fullName evidence="3">Uncharacterized protein</fullName>
    </submittedName>
</protein>
<feature type="transmembrane region" description="Helical" evidence="2">
    <location>
        <begin position="137"/>
        <end position="158"/>
    </location>
</feature>
<dbReference type="Proteomes" id="UP000663860">
    <property type="component" value="Unassembled WGS sequence"/>
</dbReference>
<evidence type="ECO:0000313" key="4">
    <source>
        <dbReference type="EMBL" id="CAF3677746.1"/>
    </source>
</evidence>
<organism evidence="3 5">
    <name type="scientific">Adineta steineri</name>
    <dbReference type="NCBI Taxonomy" id="433720"/>
    <lineage>
        <taxon>Eukaryota</taxon>
        <taxon>Metazoa</taxon>
        <taxon>Spiralia</taxon>
        <taxon>Gnathifera</taxon>
        <taxon>Rotifera</taxon>
        <taxon>Eurotatoria</taxon>
        <taxon>Bdelloidea</taxon>
        <taxon>Adinetida</taxon>
        <taxon>Adinetidae</taxon>
        <taxon>Adineta</taxon>
    </lineage>
</organism>
<feature type="transmembrane region" description="Helical" evidence="2">
    <location>
        <begin position="106"/>
        <end position="131"/>
    </location>
</feature>
<dbReference type="AlphaFoldDB" id="A0A814S652"/>
<feature type="region of interest" description="Disordered" evidence="1">
    <location>
        <begin position="1"/>
        <end position="33"/>
    </location>
</feature>
<proteinExistence type="predicted"/>
<keyword evidence="2" id="KW-0472">Membrane</keyword>
<comment type="caution">
    <text evidence="3">The sequence shown here is derived from an EMBL/GenBank/DDBJ whole genome shotgun (WGS) entry which is preliminary data.</text>
</comment>
<sequence length="255" mass="28559">MQQSPDVQHDSEGSEIKPANENNDDIQAPPPSYPSVIHKLEHYTSQNHDHLPPPNYYDVNNPSVVYINNYPGPPLTDGTVQIVSSYPVPQPDGVTMRNFLSARMRIFLTINGIITILFGIATIGIQVGLLVSHSIVYYYYGFWAGTLIISIGIGTIVFNNRYRTYDLAKYFRSSLWQIVFIAVVFGFGIIIIVTDTCDKNDTDDEGDDDTCKTSYKVLNGLLIAIIALTFLQSIINTCIIAFLKRRYYTSPNTTS</sequence>